<dbReference type="Proteomes" id="UP000675880">
    <property type="component" value="Unassembled WGS sequence"/>
</dbReference>
<comment type="caution">
    <text evidence="4">The sequence shown here is derived from an EMBL/GenBank/DDBJ whole genome shotgun (WGS) entry which is preliminary data.</text>
</comment>
<evidence type="ECO:0000256" key="1">
    <source>
        <dbReference type="ARBA" id="ARBA00022723"/>
    </source>
</evidence>
<evidence type="ECO:0000259" key="3">
    <source>
        <dbReference type="Pfam" id="PF06155"/>
    </source>
</evidence>
<organism evidence="4 5">
    <name type="scientific">Nitrospira defluvii</name>
    <dbReference type="NCBI Taxonomy" id="330214"/>
    <lineage>
        <taxon>Bacteria</taxon>
        <taxon>Pseudomonadati</taxon>
        <taxon>Nitrospirota</taxon>
        <taxon>Nitrospiria</taxon>
        <taxon>Nitrospirales</taxon>
        <taxon>Nitrospiraceae</taxon>
        <taxon>Nitrospira</taxon>
    </lineage>
</organism>
<sequence length="135" mass="15540">MDTRGFVRSRHEGAVIGMSALVLEPTDMEWVDKGVLSITWSDGHKARYPVRYLRQHCPCAACTDEWTGELRLKPDDVPMLIMLQDIQPVGRYAFQITWSDGHDTGIYSYAFLRRLCQCDLCQPVKPVEPRSRRLL</sequence>
<gene>
    <name evidence="4" type="ORF">NSPZN2_20040</name>
</gene>
<proteinExistence type="predicted"/>
<dbReference type="PANTHER" id="PTHR35303">
    <property type="entry name" value="OS02G0197800 PROTEIN"/>
    <property type="match status" value="1"/>
</dbReference>
<evidence type="ECO:0000313" key="4">
    <source>
        <dbReference type="EMBL" id="CAE6746648.1"/>
    </source>
</evidence>
<accession>A0ABN7LF81</accession>
<protein>
    <submittedName>
        <fullName evidence="4">GBBH-like_N domain-containing protein</fullName>
    </submittedName>
</protein>
<evidence type="ECO:0000256" key="2">
    <source>
        <dbReference type="ARBA" id="ARBA00023004"/>
    </source>
</evidence>
<dbReference type="InterPro" id="IPR038492">
    <property type="entry name" value="GBBH-like_N_sf"/>
</dbReference>
<dbReference type="InterPro" id="IPR010376">
    <property type="entry name" value="GBBH-like_N"/>
</dbReference>
<name>A0ABN7LF81_9BACT</name>
<keyword evidence="5" id="KW-1185">Reference proteome</keyword>
<reference evidence="4 5" key="1">
    <citation type="submission" date="2021-02" db="EMBL/GenBank/DDBJ databases">
        <authorList>
            <person name="Han P."/>
        </authorList>
    </citation>
    <scope>NUCLEOTIDE SEQUENCE [LARGE SCALE GENOMIC DNA]</scope>
    <source>
        <strain evidence="4">Candidatus Nitrospira sp. ZN2</strain>
    </source>
</reference>
<dbReference type="Pfam" id="PF06155">
    <property type="entry name" value="GBBH-like_N"/>
    <property type="match status" value="1"/>
</dbReference>
<dbReference type="PANTHER" id="PTHR35303:SF5">
    <property type="entry name" value="OS02G0197800 PROTEIN"/>
    <property type="match status" value="1"/>
</dbReference>
<keyword evidence="1" id="KW-0479">Metal-binding</keyword>
<dbReference type="EMBL" id="CAJNBJ010000012">
    <property type="protein sequence ID" value="CAE6746648.1"/>
    <property type="molecule type" value="Genomic_DNA"/>
</dbReference>
<dbReference type="Gene3D" id="3.30.2020.30">
    <property type="match status" value="1"/>
</dbReference>
<evidence type="ECO:0000313" key="5">
    <source>
        <dbReference type="Proteomes" id="UP000675880"/>
    </source>
</evidence>
<feature type="domain" description="Gamma-butyrobetaine hydroxylase-like N-terminal" evidence="3">
    <location>
        <begin position="32"/>
        <end position="113"/>
    </location>
</feature>
<keyword evidence="2" id="KW-0408">Iron</keyword>